<dbReference type="AlphaFoldDB" id="A0A2T4MZG5"/>
<name>A0A2T4MZG5_AERVE</name>
<reference evidence="1 2" key="1">
    <citation type="submission" date="2018-03" db="EMBL/GenBank/DDBJ databases">
        <title>Aeromonas veronii whole genome sequencing and analysis.</title>
        <authorList>
            <person name="Xie H."/>
            <person name="Liu T."/>
            <person name="Wang K."/>
        </authorList>
    </citation>
    <scope>NUCLEOTIDE SEQUENCE [LARGE SCALE GENOMIC DNA]</scope>
    <source>
        <strain evidence="1 2">XH.VA.1</strain>
    </source>
</reference>
<gene>
    <name evidence="1" type="ORF">DAA48_15505</name>
</gene>
<organism evidence="1 2">
    <name type="scientific">Aeromonas veronii</name>
    <dbReference type="NCBI Taxonomy" id="654"/>
    <lineage>
        <taxon>Bacteria</taxon>
        <taxon>Pseudomonadati</taxon>
        <taxon>Pseudomonadota</taxon>
        <taxon>Gammaproteobacteria</taxon>
        <taxon>Aeromonadales</taxon>
        <taxon>Aeromonadaceae</taxon>
        <taxon>Aeromonas</taxon>
    </lineage>
</organism>
<sequence length="174" mass="19775">MNFRGKVDLTSKVNDGTIPYSFVRAVRHMLEKRTLIPMGDEVHFNRITPGLFEEACIELGFTRHEDVLEYVGQFHYCDEQPFASVESIMTAGIKVLATIYKDTGKYYSSGVVDIGDIENLFDPAVVFAAFATNQKLLTTDFSGSYEFYVSLKDTAGNMEDPNYKFTVERLYFPK</sequence>
<proteinExistence type="predicted"/>
<evidence type="ECO:0000313" key="1">
    <source>
        <dbReference type="EMBL" id="PTH79975.1"/>
    </source>
</evidence>
<comment type="caution">
    <text evidence="1">The sequence shown here is derived from an EMBL/GenBank/DDBJ whole genome shotgun (WGS) entry which is preliminary data.</text>
</comment>
<dbReference type="RefSeq" id="WP_107683857.1">
    <property type="nucleotide sequence ID" value="NZ_PZKL01000037.1"/>
</dbReference>
<dbReference type="Proteomes" id="UP000241986">
    <property type="component" value="Unassembled WGS sequence"/>
</dbReference>
<evidence type="ECO:0000313" key="2">
    <source>
        <dbReference type="Proteomes" id="UP000241986"/>
    </source>
</evidence>
<accession>A0A2T4MZG5</accession>
<protein>
    <submittedName>
        <fullName evidence="1">Uncharacterized protein</fullName>
    </submittedName>
</protein>
<dbReference type="EMBL" id="PZKL01000037">
    <property type="protein sequence ID" value="PTH79975.1"/>
    <property type="molecule type" value="Genomic_DNA"/>
</dbReference>